<dbReference type="PANTHER" id="PTHR47545">
    <property type="entry name" value="MULTIFUNCTIONAL CCA PROTEIN"/>
    <property type="match status" value="1"/>
</dbReference>
<dbReference type="InterPro" id="IPR050124">
    <property type="entry name" value="tRNA_CCA-adding_enzyme"/>
</dbReference>
<evidence type="ECO:0000256" key="2">
    <source>
        <dbReference type="ARBA" id="ARBA00022679"/>
    </source>
</evidence>
<dbReference type="CDD" id="cd00077">
    <property type="entry name" value="HDc"/>
    <property type="match status" value="1"/>
</dbReference>
<keyword evidence="10 11" id="KW-0694">RNA-binding</keyword>
<evidence type="ECO:0000313" key="16">
    <source>
        <dbReference type="Proteomes" id="UP000321291"/>
    </source>
</evidence>
<dbReference type="Pfam" id="PF01743">
    <property type="entry name" value="PolyA_pol"/>
    <property type="match status" value="1"/>
</dbReference>
<keyword evidence="9" id="KW-0460">Magnesium</keyword>
<evidence type="ECO:0000256" key="7">
    <source>
        <dbReference type="ARBA" id="ARBA00022800"/>
    </source>
</evidence>
<evidence type="ECO:0000256" key="4">
    <source>
        <dbReference type="ARBA" id="ARBA00022695"/>
    </source>
</evidence>
<dbReference type="PANTHER" id="PTHR47545:SF1">
    <property type="entry name" value="MULTIFUNCTIONAL CCA PROTEIN"/>
    <property type="match status" value="1"/>
</dbReference>
<dbReference type="Pfam" id="PF01966">
    <property type="entry name" value="HD"/>
    <property type="match status" value="1"/>
</dbReference>
<comment type="cofactor">
    <cofactor evidence="1">
        <name>Mg(2+)</name>
        <dbReference type="ChEBI" id="CHEBI:18420"/>
    </cofactor>
</comment>
<dbReference type="OrthoDB" id="9805698at2"/>
<gene>
    <name evidence="15" type="ORF">FSB73_18885</name>
</gene>
<dbReference type="GO" id="GO:0042245">
    <property type="term" value="P:RNA repair"/>
    <property type="evidence" value="ECO:0007669"/>
    <property type="project" value="UniProtKB-KW"/>
</dbReference>
<dbReference type="Gene3D" id="1.10.3090.10">
    <property type="entry name" value="cca-adding enzyme, domain 2"/>
    <property type="match status" value="1"/>
</dbReference>
<keyword evidence="3" id="KW-0819">tRNA processing</keyword>
<dbReference type="InterPro" id="IPR002646">
    <property type="entry name" value="PolA_pol_head_dom"/>
</dbReference>
<evidence type="ECO:0000256" key="9">
    <source>
        <dbReference type="ARBA" id="ARBA00022842"/>
    </source>
</evidence>
<feature type="domain" description="HD" evidence="13">
    <location>
        <begin position="263"/>
        <end position="355"/>
    </location>
</feature>
<dbReference type="InterPro" id="IPR003607">
    <property type="entry name" value="HD/PDEase_dom"/>
</dbReference>
<protein>
    <submittedName>
        <fullName evidence="15">HD domain-containing protein</fullName>
    </submittedName>
</protein>
<keyword evidence="6" id="KW-0547">Nucleotide-binding</keyword>
<dbReference type="InterPro" id="IPR006675">
    <property type="entry name" value="HDIG_dom"/>
</dbReference>
<dbReference type="GO" id="GO:0005524">
    <property type="term" value="F:ATP binding"/>
    <property type="evidence" value="ECO:0007669"/>
    <property type="project" value="UniProtKB-KW"/>
</dbReference>
<evidence type="ECO:0000256" key="10">
    <source>
        <dbReference type="ARBA" id="ARBA00022884"/>
    </source>
</evidence>
<dbReference type="GO" id="GO:0016779">
    <property type="term" value="F:nucleotidyltransferase activity"/>
    <property type="evidence" value="ECO:0007669"/>
    <property type="project" value="UniProtKB-KW"/>
</dbReference>
<dbReference type="AlphaFoldDB" id="A0A5B8VRY8"/>
<organism evidence="15 16">
    <name type="scientific">Arachidicoccus ginsenosidivorans</name>
    <dbReference type="NCBI Taxonomy" id="496057"/>
    <lineage>
        <taxon>Bacteria</taxon>
        <taxon>Pseudomonadati</taxon>
        <taxon>Bacteroidota</taxon>
        <taxon>Chitinophagia</taxon>
        <taxon>Chitinophagales</taxon>
        <taxon>Chitinophagaceae</taxon>
        <taxon>Arachidicoccus</taxon>
    </lineage>
</organism>
<evidence type="ECO:0000256" key="1">
    <source>
        <dbReference type="ARBA" id="ARBA00001946"/>
    </source>
</evidence>
<keyword evidence="2 11" id="KW-0808">Transferase</keyword>
<keyword evidence="8" id="KW-0067">ATP-binding</keyword>
<dbReference type="GO" id="GO:0008033">
    <property type="term" value="P:tRNA processing"/>
    <property type="evidence" value="ECO:0007669"/>
    <property type="project" value="UniProtKB-KW"/>
</dbReference>
<dbReference type="Proteomes" id="UP000321291">
    <property type="component" value="Chromosome"/>
</dbReference>
<dbReference type="InterPro" id="IPR032828">
    <property type="entry name" value="PolyA_RNA-bd"/>
</dbReference>
<keyword evidence="4" id="KW-0548">Nucleotidyltransferase</keyword>
<name>A0A5B8VRY8_9BACT</name>
<keyword evidence="16" id="KW-1185">Reference proteome</keyword>
<dbReference type="SUPFAM" id="SSF81301">
    <property type="entry name" value="Nucleotidyltransferase"/>
    <property type="match status" value="1"/>
</dbReference>
<evidence type="ECO:0000259" key="13">
    <source>
        <dbReference type="Pfam" id="PF01966"/>
    </source>
</evidence>
<evidence type="ECO:0000256" key="5">
    <source>
        <dbReference type="ARBA" id="ARBA00022723"/>
    </source>
</evidence>
<keyword evidence="5" id="KW-0479">Metal-binding</keyword>
<dbReference type="EMBL" id="CP042434">
    <property type="protein sequence ID" value="QEC74357.1"/>
    <property type="molecule type" value="Genomic_DNA"/>
</dbReference>
<dbReference type="InterPro" id="IPR006674">
    <property type="entry name" value="HD_domain"/>
</dbReference>
<evidence type="ECO:0000256" key="11">
    <source>
        <dbReference type="RuleBase" id="RU003953"/>
    </source>
</evidence>
<feature type="domain" description="Poly A polymerase head" evidence="12">
    <location>
        <begin position="29"/>
        <end position="159"/>
    </location>
</feature>
<comment type="similarity">
    <text evidence="11">Belongs to the tRNA nucleotidyltransferase/poly(A) polymerase family.</text>
</comment>
<reference evidence="15 16" key="1">
    <citation type="journal article" date="2017" name="Int. J. Syst. Evol. Microbiol.">
        <title>Arachidicoccus ginsenosidivorans sp. nov., with ginsenoside-converting activity isolated from ginseng cultivating soil.</title>
        <authorList>
            <person name="Siddiqi M.Z."/>
            <person name="Aslam Z."/>
            <person name="Im W.T."/>
        </authorList>
    </citation>
    <scope>NUCLEOTIDE SEQUENCE [LARGE SCALE GENOMIC DNA]</scope>
    <source>
        <strain evidence="15 16">Gsoil 809</strain>
    </source>
</reference>
<sequence>MDFDFPVSQREHFVFNKIAATADELGMEVYLIGGYVRDKILDRPTKDVDIMTVGDGLLLAKQIAERFHPKPPVTLFKTYGTAQIKLPDMEIEIVGARKESYEQSSRKPAVAQGSLQDDLNRRDFTINTFFSRLSLHHTDGGRIQDPFNGLQDLSYKIIRTPQAPDSTFSDDPLRMLRAIRFATQLQFSIQPETLEAIKRQKERIKIISGERIADELNKIMMAKKPSIGWALLFTTGLLDQFFPQLSSMAGAENVDGIGHKDNFYHSIQVLDNIAPHTKDLWLRWAALLHDIGKPATKRFEKGHGWTFHGHELVGAKMVPKIFNQLKLPLNDKMRYVQKLVGLHMRPVSLTKENITDSAVRRLLFDAGAETDDLMTLCSADITSKNVMKVRRFKENFKLVRKRMEEVEAADKMRNWQPPISGDLIMQTFGIRPSREVGIIKDCIRESIIEGIIPGSYEAAYQLMLDKGAELGLVSKKDGGTAPKTGPGEL</sequence>
<feature type="domain" description="tRNA nucleotidyltransferase/poly(A) polymerase RNA and SrmB- binding" evidence="14">
    <location>
        <begin position="187"/>
        <end position="246"/>
    </location>
</feature>
<dbReference type="GO" id="GO:0003723">
    <property type="term" value="F:RNA binding"/>
    <property type="evidence" value="ECO:0007669"/>
    <property type="project" value="UniProtKB-KW"/>
</dbReference>
<evidence type="ECO:0000256" key="3">
    <source>
        <dbReference type="ARBA" id="ARBA00022694"/>
    </source>
</evidence>
<proteinExistence type="inferred from homology"/>
<evidence type="ECO:0000313" key="15">
    <source>
        <dbReference type="EMBL" id="QEC74357.1"/>
    </source>
</evidence>
<evidence type="ECO:0000256" key="6">
    <source>
        <dbReference type="ARBA" id="ARBA00022741"/>
    </source>
</evidence>
<dbReference type="InterPro" id="IPR043519">
    <property type="entry name" value="NT_sf"/>
</dbReference>
<keyword evidence="7" id="KW-0692">RNA repair</keyword>
<dbReference type="CDD" id="cd05398">
    <property type="entry name" value="NT_ClassII-CCAase"/>
    <property type="match status" value="1"/>
</dbReference>
<dbReference type="GO" id="GO:0046872">
    <property type="term" value="F:metal ion binding"/>
    <property type="evidence" value="ECO:0007669"/>
    <property type="project" value="UniProtKB-KW"/>
</dbReference>
<dbReference type="Gene3D" id="3.30.460.10">
    <property type="entry name" value="Beta Polymerase, domain 2"/>
    <property type="match status" value="1"/>
</dbReference>
<evidence type="ECO:0000259" key="14">
    <source>
        <dbReference type="Pfam" id="PF12627"/>
    </source>
</evidence>
<evidence type="ECO:0000259" key="12">
    <source>
        <dbReference type="Pfam" id="PF01743"/>
    </source>
</evidence>
<dbReference type="KEGG" id="agi:FSB73_18885"/>
<evidence type="ECO:0000256" key="8">
    <source>
        <dbReference type="ARBA" id="ARBA00022840"/>
    </source>
</evidence>
<dbReference type="NCBIfam" id="TIGR00277">
    <property type="entry name" value="HDIG"/>
    <property type="match status" value="1"/>
</dbReference>
<accession>A0A5B8VRY8</accession>
<dbReference type="SUPFAM" id="SSF81891">
    <property type="entry name" value="Poly A polymerase C-terminal region-like"/>
    <property type="match status" value="1"/>
</dbReference>
<dbReference type="Pfam" id="PF12627">
    <property type="entry name" value="PolyA_pol_RNAbd"/>
    <property type="match status" value="1"/>
</dbReference>